<keyword evidence="1" id="KW-0732">Signal</keyword>
<sequence>MPVAEKEIFLAFSRLLWAFCIGAVPGKPPCLEEYDGNSGRTPLPFEVHLVPRHDQVGAVLDAKEEEIPTGLVWTDDIDFKLA</sequence>
<dbReference type="STRING" id="34475.A0A4Y9XTJ5"/>
<dbReference type="EMBL" id="SEKV01000803">
    <property type="protein sequence ID" value="TFY53584.1"/>
    <property type="molecule type" value="Genomic_DNA"/>
</dbReference>
<evidence type="ECO:0000256" key="1">
    <source>
        <dbReference type="SAM" id="SignalP"/>
    </source>
</evidence>
<dbReference type="Proteomes" id="UP000298390">
    <property type="component" value="Unassembled WGS sequence"/>
</dbReference>
<protein>
    <submittedName>
        <fullName evidence="2">Uncharacterized protein</fullName>
    </submittedName>
</protein>
<reference evidence="2 3" key="1">
    <citation type="submission" date="2019-01" db="EMBL/GenBank/DDBJ databases">
        <title>Genome sequencing of the rare red list fungi Fomitopsis rosea.</title>
        <authorList>
            <person name="Buettner E."/>
            <person name="Kellner H."/>
        </authorList>
    </citation>
    <scope>NUCLEOTIDE SEQUENCE [LARGE SCALE GENOMIC DNA]</scope>
    <source>
        <strain evidence="2 3">DSM 105464</strain>
    </source>
</reference>
<accession>A0A4Y9XTJ5</accession>
<proteinExistence type="predicted"/>
<evidence type="ECO:0000313" key="2">
    <source>
        <dbReference type="EMBL" id="TFY53584.1"/>
    </source>
</evidence>
<feature type="signal peptide" evidence="1">
    <location>
        <begin position="1"/>
        <end position="26"/>
    </location>
</feature>
<organism evidence="2 3">
    <name type="scientific">Rhodofomes roseus</name>
    <dbReference type="NCBI Taxonomy" id="34475"/>
    <lineage>
        <taxon>Eukaryota</taxon>
        <taxon>Fungi</taxon>
        <taxon>Dikarya</taxon>
        <taxon>Basidiomycota</taxon>
        <taxon>Agaricomycotina</taxon>
        <taxon>Agaricomycetes</taxon>
        <taxon>Polyporales</taxon>
        <taxon>Rhodofomes</taxon>
    </lineage>
</organism>
<dbReference type="AlphaFoldDB" id="A0A4Y9XTJ5"/>
<evidence type="ECO:0000313" key="3">
    <source>
        <dbReference type="Proteomes" id="UP000298390"/>
    </source>
</evidence>
<comment type="caution">
    <text evidence="2">The sequence shown here is derived from an EMBL/GenBank/DDBJ whole genome shotgun (WGS) entry which is preliminary data.</text>
</comment>
<name>A0A4Y9XTJ5_9APHY</name>
<feature type="chain" id="PRO_5021256454" evidence="1">
    <location>
        <begin position="27"/>
        <end position="82"/>
    </location>
</feature>
<gene>
    <name evidence="2" type="ORF">EVJ58_g9375</name>
</gene>